<feature type="transmembrane region" description="Helical" evidence="1">
    <location>
        <begin position="107"/>
        <end position="126"/>
    </location>
</feature>
<dbReference type="Proteomes" id="UP000177583">
    <property type="component" value="Unassembled WGS sequence"/>
</dbReference>
<protein>
    <submittedName>
        <fullName evidence="2">Uncharacterized protein</fullName>
    </submittedName>
</protein>
<evidence type="ECO:0000313" key="3">
    <source>
        <dbReference type="Proteomes" id="UP000177583"/>
    </source>
</evidence>
<feature type="transmembrane region" description="Helical" evidence="1">
    <location>
        <begin position="65"/>
        <end position="82"/>
    </location>
</feature>
<evidence type="ECO:0000256" key="1">
    <source>
        <dbReference type="SAM" id="Phobius"/>
    </source>
</evidence>
<reference evidence="2 3" key="1">
    <citation type="journal article" date="2016" name="Nat. Commun.">
        <title>Thousands of microbial genomes shed light on interconnected biogeochemical processes in an aquifer system.</title>
        <authorList>
            <person name="Anantharaman K."/>
            <person name="Brown C.T."/>
            <person name="Hug L.A."/>
            <person name="Sharon I."/>
            <person name="Castelle C.J."/>
            <person name="Probst A.J."/>
            <person name="Thomas B.C."/>
            <person name="Singh A."/>
            <person name="Wilkins M.J."/>
            <person name="Karaoz U."/>
            <person name="Brodie E.L."/>
            <person name="Williams K.H."/>
            <person name="Hubbard S.S."/>
            <person name="Banfield J.F."/>
        </authorList>
    </citation>
    <scope>NUCLEOTIDE SEQUENCE [LARGE SCALE GENOMIC DNA]</scope>
</reference>
<keyword evidence="1" id="KW-1133">Transmembrane helix</keyword>
<keyword evidence="1" id="KW-0812">Transmembrane</keyword>
<gene>
    <name evidence="2" type="ORF">A2557_05265</name>
</gene>
<proteinExistence type="predicted"/>
<sequence length="166" mass="19326">MTMSSRFYLCYASQDPNLFIVMVLGGLWHGAANHFVVWGAIHGLALIFERILKINGENKFLPVKLFWYFFTQCVVYITWIFFRAGDVPQAIQIVKNFQNPGVYLEEFTYPFVLLVPLFIIHIRALAFETTGFPKPGIYEKSLLSGLMLYFILSIQHIETSFIYFQF</sequence>
<dbReference type="EMBL" id="MFNF01000024">
    <property type="protein sequence ID" value="OGH02164.1"/>
    <property type="molecule type" value="Genomic_DNA"/>
</dbReference>
<dbReference type="AlphaFoldDB" id="A0A1F6GVL2"/>
<feature type="transmembrane region" description="Helical" evidence="1">
    <location>
        <begin position="35"/>
        <end position="53"/>
    </location>
</feature>
<feature type="transmembrane region" description="Helical" evidence="1">
    <location>
        <begin position="146"/>
        <end position="164"/>
    </location>
</feature>
<name>A0A1F6GVL2_9PROT</name>
<accession>A0A1F6GVL2</accession>
<keyword evidence="1" id="KW-0472">Membrane</keyword>
<evidence type="ECO:0000313" key="2">
    <source>
        <dbReference type="EMBL" id="OGH02164.1"/>
    </source>
</evidence>
<organism evidence="2 3">
    <name type="scientific">Candidatus Lambdaproteobacteria bacterium RIFOXYD2_FULL_56_26</name>
    <dbReference type="NCBI Taxonomy" id="1817773"/>
    <lineage>
        <taxon>Bacteria</taxon>
        <taxon>Pseudomonadati</taxon>
        <taxon>Pseudomonadota</taxon>
        <taxon>Candidatus Lambdaproteobacteria</taxon>
    </lineage>
</organism>
<comment type="caution">
    <text evidence="2">The sequence shown here is derived from an EMBL/GenBank/DDBJ whole genome shotgun (WGS) entry which is preliminary data.</text>
</comment>